<evidence type="ECO:0000256" key="5">
    <source>
        <dbReference type="SAM" id="Phobius"/>
    </source>
</evidence>
<evidence type="ECO:0000256" key="1">
    <source>
        <dbReference type="ARBA" id="ARBA00004141"/>
    </source>
</evidence>
<name>A0AA35X061_GEOBA</name>
<feature type="transmembrane region" description="Helical" evidence="5">
    <location>
        <begin position="221"/>
        <end position="241"/>
    </location>
</feature>
<dbReference type="SUPFAM" id="SSF103473">
    <property type="entry name" value="MFS general substrate transporter"/>
    <property type="match status" value="1"/>
</dbReference>
<evidence type="ECO:0000256" key="2">
    <source>
        <dbReference type="ARBA" id="ARBA00022692"/>
    </source>
</evidence>
<evidence type="ECO:0000256" key="4">
    <source>
        <dbReference type="ARBA" id="ARBA00023136"/>
    </source>
</evidence>
<accession>A0AA35X061</accession>
<sequence>MYTCASLCQMQTVTNSSFWVLMVIWGSGAGLFNALLTLLPQIVCPFGYSDTDAGLWGALMIFCGLVGATLAGLLIDFTKLFKEVAVVSLGLGILSFVWFTEVFTSHNEPYLIGASLCAFGFFALPLIPACMELGVEITYPVAEATSSGLLWSVAQVMGIALLFLGQLLESELPRDQVERANCQATDSHTNSSLPCSSSFYDSNSTINTGKTVTPYDFTHAMFLYLSLVTCVLVLMVVAFHPKYRRISAEKKAKFEESVYIQSNN</sequence>
<comment type="caution">
    <text evidence="6">The sequence shown here is derived from an EMBL/GenBank/DDBJ whole genome shotgun (WGS) entry which is preliminary data.</text>
</comment>
<dbReference type="InterPro" id="IPR049680">
    <property type="entry name" value="FLVCR1-2_SLC49-like"/>
</dbReference>
<dbReference type="Gene3D" id="1.20.1250.20">
    <property type="entry name" value="MFS general substrate transporter like domains"/>
    <property type="match status" value="1"/>
</dbReference>
<evidence type="ECO:0000313" key="6">
    <source>
        <dbReference type="EMBL" id="CAI8033190.1"/>
    </source>
</evidence>
<dbReference type="InterPro" id="IPR036259">
    <property type="entry name" value="MFS_trans_sf"/>
</dbReference>
<comment type="subcellular location">
    <subcellularLocation>
        <location evidence="1">Membrane</location>
        <topology evidence="1">Multi-pass membrane protein</topology>
    </subcellularLocation>
</comment>
<feature type="transmembrane region" description="Helical" evidence="5">
    <location>
        <begin position="84"/>
        <end position="104"/>
    </location>
</feature>
<organism evidence="6 7">
    <name type="scientific">Geodia barretti</name>
    <name type="common">Barrett's horny sponge</name>
    <dbReference type="NCBI Taxonomy" id="519541"/>
    <lineage>
        <taxon>Eukaryota</taxon>
        <taxon>Metazoa</taxon>
        <taxon>Porifera</taxon>
        <taxon>Demospongiae</taxon>
        <taxon>Heteroscleromorpha</taxon>
        <taxon>Tetractinellida</taxon>
        <taxon>Astrophorina</taxon>
        <taxon>Geodiidae</taxon>
        <taxon>Geodia</taxon>
    </lineage>
</organism>
<keyword evidence="7" id="KW-1185">Reference proteome</keyword>
<evidence type="ECO:0000313" key="7">
    <source>
        <dbReference type="Proteomes" id="UP001174909"/>
    </source>
</evidence>
<reference evidence="6" key="1">
    <citation type="submission" date="2023-03" db="EMBL/GenBank/DDBJ databases">
        <authorList>
            <person name="Steffen K."/>
            <person name="Cardenas P."/>
        </authorList>
    </citation>
    <scope>NUCLEOTIDE SEQUENCE</scope>
</reference>
<keyword evidence="2 5" id="KW-0812">Transmembrane</keyword>
<feature type="transmembrane region" description="Helical" evidence="5">
    <location>
        <begin position="55"/>
        <end position="77"/>
    </location>
</feature>
<protein>
    <submittedName>
        <fullName evidence="6">Uncharacterized protein B0416.5</fullName>
    </submittedName>
</protein>
<feature type="transmembrane region" description="Helical" evidence="5">
    <location>
        <begin position="110"/>
        <end position="127"/>
    </location>
</feature>
<feature type="transmembrane region" description="Helical" evidence="5">
    <location>
        <begin position="18"/>
        <end position="43"/>
    </location>
</feature>
<feature type="transmembrane region" description="Helical" evidence="5">
    <location>
        <begin position="148"/>
        <end position="168"/>
    </location>
</feature>
<dbReference type="AlphaFoldDB" id="A0AA35X061"/>
<keyword evidence="3 5" id="KW-1133">Transmembrane helix</keyword>
<gene>
    <name evidence="6" type="ORF">GBAR_LOCUS18713</name>
</gene>
<dbReference type="EMBL" id="CASHTH010002643">
    <property type="protein sequence ID" value="CAI8033190.1"/>
    <property type="molecule type" value="Genomic_DNA"/>
</dbReference>
<dbReference type="PANTHER" id="PTHR10924">
    <property type="entry name" value="MAJOR FACILITATOR SUPERFAMILY PROTEIN-RELATED"/>
    <property type="match status" value="1"/>
</dbReference>
<keyword evidence="4 5" id="KW-0472">Membrane</keyword>
<dbReference type="GO" id="GO:0016020">
    <property type="term" value="C:membrane"/>
    <property type="evidence" value="ECO:0007669"/>
    <property type="project" value="UniProtKB-SubCell"/>
</dbReference>
<proteinExistence type="predicted"/>
<dbReference type="PANTHER" id="PTHR10924:SF6">
    <property type="entry name" value="SOLUTE CARRIER FAMILY 49 MEMBER A3"/>
    <property type="match status" value="1"/>
</dbReference>
<evidence type="ECO:0000256" key="3">
    <source>
        <dbReference type="ARBA" id="ARBA00022989"/>
    </source>
</evidence>
<dbReference type="Proteomes" id="UP001174909">
    <property type="component" value="Unassembled WGS sequence"/>
</dbReference>